<dbReference type="AlphaFoldDB" id="A0A3B1BNI2"/>
<organism evidence="1">
    <name type="scientific">hydrothermal vent metagenome</name>
    <dbReference type="NCBI Taxonomy" id="652676"/>
    <lineage>
        <taxon>unclassified sequences</taxon>
        <taxon>metagenomes</taxon>
        <taxon>ecological metagenomes</taxon>
    </lineage>
</organism>
<name>A0A3B1BNI2_9ZZZZ</name>
<dbReference type="EMBL" id="UOFZ01000022">
    <property type="protein sequence ID" value="VAX12180.1"/>
    <property type="molecule type" value="Genomic_DNA"/>
</dbReference>
<accession>A0A3B1BNI2</accession>
<dbReference type="SUPFAM" id="SSF49464">
    <property type="entry name" value="Carboxypeptidase regulatory domain-like"/>
    <property type="match status" value="1"/>
</dbReference>
<reference evidence="1" key="1">
    <citation type="submission" date="2018-06" db="EMBL/GenBank/DDBJ databases">
        <authorList>
            <person name="Zhirakovskaya E."/>
        </authorList>
    </citation>
    <scope>NUCLEOTIDE SEQUENCE</scope>
</reference>
<protein>
    <recommendedName>
        <fullName evidence="2">Carboxypeptidase regulatory-like domain-containing protein</fullName>
    </recommendedName>
</protein>
<evidence type="ECO:0008006" key="2">
    <source>
        <dbReference type="Google" id="ProtNLM"/>
    </source>
</evidence>
<dbReference type="InterPro" id="IPR008969">
    <property type="entry name" value="CarboxyPept-like_regulatory"/>
</dbReference>
<proteinExistence type="predicted"/>
<evidence type="ECO:0000313" key="1">
    <source>
        <dbReference type="EMBL" id="VAX12180.1"/>
    </source>
</evidence>
<sequence>MVKEQECGRFELVVPLDASGIDNFKPEQDVKVVVKDVEGILRSQNVSLDKGGRGTATLEFTDKPGSLVVFVGPADASEEEMIGLQTLTFEIPKRLWADKPILEFSPVIIHPYYWFWWLHWCRSFTIRGKITCANGNPVPGAEVCAYDVDWWFLWSSKQQVGCATTDINGLFEITFRWCCGWWPWWWLQRRTWQLDDVLSEHIGKVLNPRPELMLSQIDNQPGLAVFDKILGNEEVRKTSSFKTPEINRLPNLRAQLLKRLPAAPELEAQRIWPWYHWSPWQDCTPDIIFKVSQDCEVDGKVILDETISDTRWNISNPLDVSLIVNGDACCRPVCQNPPCDERDCLIIDSVCGSPFTQVGGNPGAPATPVGYLNPGPVMANTHNYHRPFAGIIPIVKDVTDLTGVDYYEIEFDDGSGWAPLPSGAAVDFKRRYWKAGTGAQLASFPFIDISGHNVVETRRHYESHHTPTWPNESVLPDAWWLSANYSMLVPINTRKFNDGTYRFRVVGWQESSGSLVNSVIVPLCGDKTENEFVLTFDNRVTNALVSHAASHNCGQGVHLCTSEPDTHIKAVRVDGVLVNPCATVELMPGATLEIDFIVHDSDRHLAYYTLSASWGLNQSQNLLNLPGAVMSPISAGAQTGWAPGQAEGNYGTALSPAPFQGAAVIAPYWEGGEYRLTVPMSQAFPEPCCYQLELWAFKRTIVGSQSGNVFRCDHGFHVGSNGNKTEYSIGVGVCPSPTKGVELISEHSTK</sequence>
<gene>
    <name evidence="1" type="ORF">MNBD_GAMMA24-2570</name>
</gene>